<dbReference type="InterPro" id="IPR005110">
    <property type="entry name" value="MoeA_linker/N"/>
</dbReference>
<keyword evidence="5 11" id="KW-0500">Molybdenum</keyword>
<reference evidence="13 15" key="1">
    <citation type="journal article" date="2015" name="Genome Announc.">
        <title>Draft Genome Sequence of a Heterotrophic Facultative Anaerobic Thermophilic Bacterium, Ardenticatena maritima Strain 110ST.</title>
        <authorList>
            <person name="Kawaichi S."/>
            <person name="Yoshida T."/>
            <person name="Sako Y."/>
            <person name="Nakamura R."/>
        </authorList>
    </citation>
    <scope>NUCLEOTIDE SEQUENCE [LARGE SCALE GENOMIC DNA]</scope>
    <source>
        <strain evidence="13 15">110S</strain>
    </source>
</reference>
<reference evidence="14 16" key="2">
    <citation type="submission" date="2015-07" db="EMBL/GenBank/DDBJ databases">
        <title>Whole genome sequence of Ardenticatena maritima DSM 23922.</title>
        <authorList>
            <person name="Hemp J."/>
            <person name="Ward L.M."/>
            <person name="Pace L.A."/>
            <person name="Fischer W.W."/>
        </authorList>
    </citation>
    <scope>NUCLEOTIDE SEQUENCE [LARGE SCALE GENOMIC DNA]</scope>
    <source>
        <strain evidence="14 16">110S</strain>
    </source>
</reference>
<dbReference type="CDD" id="cd00887">
    <property type="entry name" value="MoeA"/>
    <property type="match status" value="1"/>
</dbReference>
<comment type="catalytic activity">
    <reaction evidence="10">
        <text>adenylyl-molybdopterin + molybdate = Mo-molybdopterin + AMP + H(+)</text>
        <dbReference type="Rhea" id="RHEA:35047"/>
        <dbReference type="ChEBI" id="CHEBI:15378"/>
        <dbReference type="ChEBI" id="CHEBI:36264"/>
        <dbReference type="ChEBI" id="CHEBI:62727"/>
        <dbReference type="ChEBI" id="CHEBI:71302"/>
        <dbReference type="ChEBI" id="CHEBI:456215"/>
        <dbReference type="EC" id="2.10.1.1"/>
    </reaction>
</comment>
<evidence type="ECO:0000256" key="7">
    <source>
        <dbReference type="ARBA" id="ARBA00022723"/>
    </source>
</evidence>
<comment type="pathway">
    <text evidence="3 11">Cofactor biosynthesis; molybdopterin biosynthesis.</text>
</comment>
<evidence type="ECO:0000256" key="6">
    <source>
        <dbReference type="ARBA" id="ARBA00022679"/>
    </source>
</evidence>
<dbReference type="GO" id="GO:0005829">
    <property type="term" value="C:cytosol"/>
    <property type="evidence" value="ECO:0007669"/>
    <property type="project" value="TreeGrafter"/>
</dbReference>
<evidence type="ECO:0000313" key="13">
    <source>
        <dbReference type="EMBL" id="GAP63134.1"/>
    </source>
</evidence>
<dbReference type="FunFam" id="2.170.190.11:FF:000001">
    <property type="entry name" value="Molybdopterin molybdenumtransferase"/>
    <property type="match status" value="1"/>
</dbReference>
<dbReference type="PATRIC" id="fig|872965.6.peg.109"/>
<evidence type="ECO:0000313" key="14">
    <source>
        <dbReference type="EMBL" id="KPL89114.1"/>
    </source>
</evidence>
<dbReference type="UniPathway" id="UPA00344"/>
<evidence type="ECO:0000259" key="12">
    <source>
        <dbReference type="SMART" id="SM00852"/>
    </source>
</evidence>
<dbReference type="EMBL" id="LGKN01000003">
    <property type="protein sequence ID" value="KPL89114.1"/>
    <property type="molecule type" value="Genomic_DNA"/>
</dbReference>
<dbReference type="SUPFAM" id="SSF63882">
    <property type="entry name" value="MoeA N-terminal region -like"/>
    <property type="match status" value="1"/>
</dbReference>
<dbReference type="InterPro" id="IPR038987">
    <property type="entry name" value="MoeA-like"/>
</dbReference>
<comment type="similarity">
    <text evidence="4 11">Belongs to the MoeA family.</text>
</comment>
<dbReference type="Gene3D" id="2.170.190.11">
    <property type="entry name" value="Molybdopterin biosynthesis moea protein, domain 3"/>
    <property type="match status" value="1"/>
</dbReference>
<keyword evidence="7 11" id="KW-0479">Metal-binding</keyword>
<dbReference type="Proteomes" id="UP000050502">
    <property type="component" value="Unassembled WGS sequence"/>
</dbReference>
<keyword evidence="9 11" id="KW-0501">Molybdenum cofactor biosynthesis</keyword>
<dbReference type="InterPro" id="IPR036135">
    <property type="entry name" value="MoeA_linker/N_sf"/>
</dbReference>
<dbReference type="Gene3D" id="2.40.340.10">
    <property type="entry name" value="MoeA, C-terminal, domain IV"/>
    <property type="match status" value="1"/>
</dbReference>
<dbReference type="Gene3D" id="3.40.980.10">
    <property type="entry name" value="MoaB/Mog-like domain"/>
    <property type="match status" value="1"/>
</dbReference>
<protein>
    <recommendedName>
        <fullName evidence="11">Molybdopterin molybdenumtransferase</fullName>
        <ecNumber evidence="11">2.10.1.1</ecNumber>
    </recommendedName>
</protein>
<keyword evidence="8 11" id="KW-0460">Magnesium</keyword>
<organism evidence="13 15">
    <name type="scientific">Ardenticatena maritima</name>
    <dbReference type="NCBI Taxonomy" id="872965"/>
    <lineage>
        <taxon>Bacteria</taxon>
        <taxon>Bacillati</taxon>
        <taxon>Chloroflexota</taxon>
        <taxon>Ardenticatenia</taxon>
        <taxon>Ardenticatenales</taxon>
        <taxon>Ardenticatenaceae</taxon>
        <taxon>Ardenticatena</taxon>
    </lineage>
</organism>
<evidence type="ECO:0000256" key="4">
    <source>
        <dbReference type="ARBA" id="ARBA00010763"/>
    </source>
</evidence>
<keyword evidence="15" id="KW-1185">Reference proteome</keyword>
<dbReference type="STRING" id="872965.SE16_00840"/>
<dbReference type="InterPro" id="IPR036688">
    <property type="entry name" value="MoeA_C_domain_IV_sf"/>
</dbReference>
<dbReference type="NCBIfam" id="TIGR00177">
    <property type="entry name" value="molyb_syn"/>
    <property type="match status" value="1"/>
</dbReference>
<dbReference type="InterPro" id="IPR005111">
    <property type="entry name" value="MoeA_C_domain_IV"/>
</dbReference>
<keyword evidence="6 11" id="KW-0808">Transferase</keyword>
<dbReference type="PROSITE" id="PS01079">
    <property type="entry name" value="MOCF_BIOSYNTHESIS_2"/>
    <property type="match status" value="1"/>
</dbReference>
<evidence type="ECO:0000256" key="5">
    <source>
        <dbReference type="ARBA" id="ARBA00022505"/>
    </source>
</evidence>
<evidence type="ECO:0000256" key="11">
    <source>
        <dbReference type="RuleBase" id="RU365090"/>
    </source>
</evidence>
<dbReference type="InterPro" id="IPR036425">
    <property type="entry name" value="MoaB/Mog-like_dom_sf"/>
</dbReference>
<dbReference type="Pfam" id="PF03454">
    <property type="entry name" value="MoeA_C"/>
    <property type="match status" value="1"/>
</dbReference>
<dbReference type="Proteomes" id="UP000037784">
    <property type="component" value="Unassembled WGS sequence"/>
</dbReference>
<comment type="caution">
    <text evidence="13">The sequence shown here is derived from an EMBL/GenBank/DDBJ whole genome shotgun (WGS) entry which is preliminary data.</text>
</comment>
<name>A0A0N0RFJ8_9CHLR</name>
<dbReference type="Gene3D" id="3.90.105.10">
    <property type="entry name" value="Molybdopterin biosynthesis moea protein, domain 2"/>
    <property type="match status" value="1"/>
</dbReference>
<dbReference type="FunFam" id="3.40.980.10:FF:000004">
    <property type="entry name" value="Molybdopterin molybdenumtransferase"/>
    <property type="match status" value="1"/>
</dbReference>
<evidence type="ECO:0000313" key="16">
    <source>
        <dbReference type="Proteomes" id="UP000050502"/>
    </source>
</evidence>
<sequence length="445" mass="47756">MNKTPVVEHRTVEEARRDILTAFQRLPAERIALHEALGRVLAEDIRAPHDVPPFRNSAMDGYAVQAADVQHATPDQPVFLRVVATIAAGGTPTRPLRAGEAMRIMTGAPVPEGADAVVRFEETSDTWAPEERPPEQVAILNPVRPGDNVREAGEDVRQGTVVLPAGTRLTPAGLGVLASLGFPEVPCVRQPRVGILATGDELVQPGEPLAPGKIRNSNEYVNAALVRRAGGIPVPLGIARDTVEALTGKVHEALALGVDMLITSAGVSVGDYDFVKHVLAAEGEMHFWQVSIKPGKPLAFGLLRAPDGRSVPLLGLPGNPVAAYVAFEVFARPAIRKMAGLTPILRPTIKARLQEDVRNSGRRHYMRARVWRDAESGELRVSTKGDSLRVQGSGILSALVWANAFAIIPETTAHVPAGTWIEVELLDVPEHALPLIDPTVAQYEA</sequence>
<dbReference type="AlphaFoldDB" id="A0A0N0RFJ8"/>
<evidence type="ECO:0000256" key="3">
    <source>
        <dbReference type="ARBA" id="ARBA00005046"/>
    </source>
</evidence>
<dbReference type="SUPFAM" id="SSF63867">
    <property type="entry name" value="MoeA C-terminal domain-like"/>
    <property type="match status" value="1"/>
</dbReference>
<evidence type="ECO:0000256" key="10">
    <source>
        <dbReference type="ARBA" id="ARBA00047317"/>
    </source>
</evidence>
<dbReference type="GO" id="GO:0061599">
    <property type="term" value="F:molybdopterin molybdotransferase activity"/>
    <property type="evidence" value="ECO:0007669"/>
    <property type="project" value="UniProtKB-UniRule"/>
</dbReference>
<dbReference type="SMART" id="SM00852">
    <property type="entry name" value="MoCF_biosynth"/>
    <property type="match status" value="1"/>
</dbReference>
<evidence type="ECO:0000256" key="2">
    <source>
        <dbReference type="ARBA" id="ARBA00002901"/>
    </source>
</evidence>
<dbReference type="FunCoup" id="A0A0N0RFJ8">
    <property type="interactions" value="397"/>
</dbReference>
<comment type="cofactor">
    <cofactor evidence="1 11">
        <name>Mg(2+)</name>
        <dbReference type="ChEBI" id="CHEBI:18420"/>
    </cofactor>
</comment>
<proteinExistence type="inferred from homology"/>
<feature type="domain" description="MoaB/Mog" evidence="12">
    <location>
        <begin position="194"/>
        <end position="337"/>
    </location>
</feature>
<dbReference type="NCBIfam" id="NF045515">
    <property type="entry name" value="Glp_gephyrin"/>
    <property type="match status" value="1"/>
</dbReference>
<dbReference type="SUPFAM" id="SSF53218">
    <property type="entry name" value="Molybdenum cofactor biosynthesis proteins"/>
    <property type="match status" value="1"/>
</dbReference>
<evidence type="ECO:0000256" key="1">
    <source>
        <dbReference type="ARBA" id="ARBA00001946"/>
    </source>
</evidence>
<evidence type="ECO:0000256" key="8">
    <source>
        <dbReference type="ARBA" id="ARBA00022842"/>
    </source>
</evidence>
<evidence type="ECO:0000313" key="15">
    <source>
        <dbReference type="Proteomes" id="UP000037784"/>
    </source>
</evidence>
<dbReference type="GO" id="GO:0046872">
    <property type="term" value="F:metal ion binding"/>
    <property type="evidence" value="ECO:0007669"/>
    <property type="project" value="UniProtKB-UniRule"/>
</dbReference>
<dbReference type="EMBL" id="BBZA01000116">
    <property type="protein sequence ID" value="GAP63134.1"/>
    <property type="molecule type" value="Genomic_DNA"/>
</dbReference>
<dbReference type="PANTHER" id="PTHR10192:SF5">
    <property type="entry name" value="GEPHYRIN"/>
    <property type="match status" value="1"/>
</dbReference>
<dbReference type="Pfam" id="PF03453">
    <property type="entry name" value="MoeA_N"/>
    <property type="match status" value="1"/>
</dbReference>
<dbReference type="EC" id="2.10.1.1" evidence="11"/>
<dbReference type="Pfam" id="PF00994">
    <property type="entry name" value="MoCF_biosynth"/>
    <property type="match status" value="1"/>
</dbReference>
<dbReference type="RefSeq" id="WP_054493012.1">
    <property type="nucleotide sequence ID" value="NZ_BBZA01000116.1"/>
</dbReference>
<dbReference type="PANTHER" id="PTHR10192">
    <property type="entry name" value="MOLYBDOPTERIN BIOSYNTHESIS PROTEIN"/>
    <property type="match status" value="1"/>
</dbReference>
<dbReference type="InParanoid" id="A0A0N0RFJ8"/>
<dbReference type="InterPro" id="IPR008284">
    <property type="entry name" value="MoCF_biosynth_CS"/>
</dbReference>
<dbReference type="InterPro" id="IPR001453">
    <property type="entry name" value="MoaB/Mog_dom"/>
</dbReference>
<reference evidence="15" key="3">
    <citation type="submission" date="2015-08" db="EMBL/GenBank/DDBJ databases">
        <title>Draft Genome Sequence of a Heterotrophic Facultative Anaerobic Bacterium Ardenticatena maritima Strain 110S.</title>
        <authorList>
            <person name="Kawaichi S."/>
            <person name="Yoshida T."/>
            <person name="Sako Y."/>
            <person name="Nakamura R."/>
        </authorList>
    </citation>
    <scope>NUCLEOTIDE SEQUENCE [LARGE SCALE GENOMIC DNA]</scope>
    <source>
        <strain evidence="15">110S</strain>
    </source>
</reference>
<gene>
    <name evidence="13" type="ORF">ARMA_1557</name>
    <name evidence="14" type="ORF">SE16_00840</name>
</gene>
<accession>A0A0N0RFJ8</accession>
<dbReference type="OrthoDB" id="9804758at2"/>
<dbReference type="GO" id="GO:0006777">
    <property type="term" value="P:Mo-molybdopterin cofactor biosynthetic process"/>
    <property type="evidence" value="ECO:0007669"/>
    <property type="project" value="UniProtKB-UniRule"/>
</dbReference>
<evidence type="ECO:0000256" key="9">
    <source>
        <dbReference type="ARBA" id="ARBA00023150"/>
    </source>
</evidence>
<comment type="function">
    <text evidence="2 11">Catalyzes the insertion of molybdate into adenylated molybdopterin with the concomitant release of AMP.</text>
</comment>